<dbReference type="OrthoDB" id="18878at2"/>
<dbReference type="SMART" id="SM00490">
    <property type="entry name" value="HELICc"/>
    <property type="match status" value="1"/>
</dbReference>
<dbReference type="PROSITE" id="PS51194">
    <property type="entry name" value="HELICASE_CTER"/>
    <property type="match status" value="1"/>
</dbReference>
<evidence type="ECO:0000256" key="4">
    <source>
        <dbReference type="ARBA" id="ARBA00023159"/>
    </source>
</evidence>
<dbReference type="Pfam" id="PF18339">
    <property type="entry name" value="Tudor_1_RapA"/>
    <property type="match status" value="1"/>
</dbReference>
<dbReference type="InterPro" id="IPR027417">
    <property type="entry name" value="P-loop_NTPase"/>
</dbReference>
<dbReference type="InterPro" id="IPR022737">
    <property type="entry name" value="RapA_C"/>
</dbReference>
<dbReference type="PANTHER" id="PTHR45766:SF6">
    <property type="entry name" value="SWI_SNF-RELATED MATRIX-ASSOCIATED ACTIN-DEPENDENT REGULATOR OF CHROMATIN SUBFAMILY A-LIKE PROTEIN 1"/>
    <property type="match status" value="1"/>
</dbReference>
<keyword evidence="1" id="KW-0378">Hydrolase</keyword>
<dbReference type="KEGG" id="dalk:DSCA_26630"/>
<dbReference type="Proteomes" id="UP000427906">
    <property type="component" value="Chromosome"/>
</dbReference>
<evidence type="ECO:0000256" key="2">
    <source>
        <dbReference type="ARBA" id="ARBA00023015"/>
    </source>
</evidence>
<name>A0A5K7YJQ0_9BACT</name>
<keyword evidence="2" id="KW-0805">Transcription regulation</keyword>
<sequence length="941" mass="103877">MITDFAPGQRWTSEMEPELGMGIVEAIDGRRVTVTFPKSGLTRTYAIESAPLRRVVFHPGDRIAGDGGVSLTIAAIETEDGLNVYCGDGGRLREDRLADTLTVNRPADRLMAAQRDALPLFDLRVRLLDHRHRTARSPVHGFVGGRVELIAHQFAIAAEVSSRRFPRVLLADETGLGKTIEAGLILHRLTTTGRVGRVLIVVPDALVVQWYVELARRFNLRFRILDDAAVKAQSGDPAGDASLDDEPLCLCGFAFLAGAPPAMRRQLMAGGWDMVVVDEAHRMRPGDDLFGQVQGLAHTVRRLILISATPGQLSARSHFERLRLLDPDRYGDYRQFQMENREFGRMADLVQAVAQGDGIDPAAVDALSRLLGVSPDRVARTLARPDADGARRRLVRTLVDRFGTGRAMFRTSRSAVSGFPGRTVHLVPLDAGGKGMRGRLNTEFLRDCGTLPQPEDVCLEDDPRVRWLTAFLREHRDEKTLLLCRSPQKVNALLRSLEKETHIRIGRFHEGMTLVQRDRNAAWFAEPDGAVLLVCSEIGSEGRNFQFARRLVLFDLPADPELLEQRIGRLDRIGQTGVVRVMVPYVRRTAGEVMARWYHEALNAFERYAPAAAWVTKRFMGALMALTAAPGPGEADARLARLIRGGRIAADRQRRRIEAGRDRLMALDRWSPEETGRLIETIRRADADSAFQALVEALLDHCGIVMEPVDERVFRLMPDHRYAQPLPGFRPSGIAVTTDRSVALTREDLGFLTWDHPLVAGAMDLFLGSGKGNVAFSLWPASGPPAFFMEMVFLLEAGAPPDLCLDRFLPPTPIRVVVDHQLEDRKNDLPDVRSDSFADGSAALFAQTLPAVSHRIPDMVDAGRAMARARALPVIEAAHRAAGLAMEADVQRLEALGRVNTAIGDEEINAARAERDALLAAVSTAVVRLDAMRLIVKARAD</sequence>
<feature type="domain" description="Helicase C-terminal" evidence="7">
    <location>
        <begin position="464"/>
        <end position="609"/>
    </location>
</feature>
<proteinExistence type="inferred from homology"/>
<dbReference type="Pfam" id="PF00271">
    <property type="entry name" value="Helicase_C"/>
    <property type="match status" value="1"/>
</dbReference>
<dbReference type="GO" id="GO:0003677">
    <property type="term" value="F:DNA binding"/>
    <property type="evidence" value="ECO:0007669"/>
    <property type="project" value="UniProtKB-KW"/>
</dbReference>
<dbReference type="PANTHER" id="PTHR45766">
    <property type="entry name" value="DNA ANNEALING HELICASE AND ENDONUCLEASE ZRANB3 FAMILY MEMBER"/>
    <property type="match status" value="1"/>
</dbReference>
<dbReference type="InterPro" id="IPR040766">
    <property type="entry name" value="Tudor_2_RapA"/>
</dbReference>
<gene>
    <name evidence="8" type="primary">rapA</name>
    <name evidence="8" type="ORF">DSCA_26630</name>
</gene>
<dbReference type="InterPro" id="IPR000330">
    <property type="entry name" value="SNF2_N"/>
</dbReference>
<dbReference type="CDD" id="cd18793">
    <property type="entry name" value="SF2_C_SNF"/>
    <property type="match status" value="1"/>
</dbReference>
<dbReference type="Gene3D" id="2.30.30.140">
    <property type="match status" value="1"/>
</dbReference>
<dbReference type="InterPro" id="IPR040765">
    <property type="entry name" value="Tudor_1_RapA"/>
</dbReference>
<accession>A0A5K7YJQ0</accession>
<dbReference type="InterPro" id="IPR038718">
    <property type="entry name" value="SNF2-like_sf"/>
</dbReference>
<keyword evidence="3" id="KW-0238">DNA-binding</keyword>
<dbReference type="PROSITE" id="PS51192">
    <property type="entry name" value="HELICASE_ATP_BIND_1"/>
    <property type="match status" value="1"/>
</dbReference>
<reference evidence="8 9" key="1">
    <citation type="submission" date="2019-11" db="EMBL/GenBank/DDBJ databases">
        <title>Comparative genomics of hydrocarbon-degrading Desulfosarcina strains.</title>
        <authorList>
            <person name="Watanabe M."/>
            <person name="Kojima H."/>
            <person name="Fukui M."/>
        </authorList>
    </citation>
    <scope>NUCLEOTIDE SEQUENCE [LARGE SCALE GENOMIC DNA]</scope>
    <source>
        <strain evidence="8 9">PL12</strain>
    </source>
</reference>
<keyword evidence="5" id="KW-0804">Transcription</keyword>
<dbReference type="InterPro" id="IPR014001">
    <property type="entry name" value="Helicase_ATP-bd"/>
</dbReference>
<dbReference type="Gene3D" id="6.10.140.1500">
    <property type="match status" value="1"/>
</dbReference>
<dbReference type="EMBL" id="AP021874">
    <property type="protein sequence ID" value="BBO68733.1"/>
    <property type="molecule type" value="Genomic_DNA"/>
</dbReference>
<dbReference type="InterPro" id="IPR049730">
    <property type="entry name" value="SNF2/RAD54-like_C"/>
</dbReference>
<feature type="domain" description="Helicase ATP-binding" evidence="6">
    <location>
        <begin position="159"/>
        <end position="328"/>
    </location>
</feature>
<dbReference type="SMART" id="SM00487">
    <property type="entry name" value="DEXDc"/>
    <property type="match status" value="1"/>
</dbReference>
<dbReference type="Gene3D" id="3.40.50.10810">
    <property type="entry name" value="Tandem AAA-ATPase domain"/>
    <property type="match status" value="1"/>
</dbReference>
<dbReference type="RefSeq" id="WP_155316855.1">
    <property type="nucleotide sequence ID" value="NZ_AP021874.1"/>
</dbReference>
<dbReference type="Gene3D" id="2.30.30.930">
    <property type="match status" value="1"/>
</dbReference>
<evidence type="ECO:0000256" key="3">
    <source>
        <dbReference type="ARBA" id="ARBA00023125"/>
    </source>
</evidence>
<dbReference type="SUPFAM" id="SSF52540">
    <property type="entry name" value="P-loop containing nucleoside triphosphate hydrolases"/>
    <property type="match status" value="2"/>
</dbReference>
<dbReference type="Pfam" id="PF00176">
    <property type="entry name" value="SNF2-rel_dom"/>
    <property type="match status" value="1"/>
</dbReference>
<dbReference type="GO" id="GO:0016817">
    <property type="term" value="F:hydrolase activity, acting on acid anhydrides"/>
    <property type="evidence" value="ECO:0007669"/>
    <property type="project" value="InterPro"/>
</dbReference>
<dbReference type="GO" id="GO:0005524">
    <property type="term" value="F:ATP binding"/>
    <property type="evidence" value="ECO:0007669"/>
    <property type="project" value="InterPro"/>
</dbReference>
<evidence type="ECO:0000256" key="1">
    <source>
        <dbReference type="ARBA" id="ARBA00022801"/>
    </source>
</evidence>
<dbReference type="HAMAP" id="MF_01821">
    <property type="entry name" value="Helicase_RapA"/>
    <property type="match status" value="1"/>
</dbReference>
<dbReference type="GO" id="GO:0006355">
    <property type="term" value="P:regulation of DNA-templated transcription"/>
    <property type="evidence" value="ECO:0007669"/>
    <property type="project" value="InterPro"/>
</dbReference>
<keyword evidence="4" id="KW-0010">Activator</keyword>
<organism evidence="8 9">
    <name type="scientific">Desulfosarcina alkanivorans</name>
    <dbReference type="NCBI Taxonomy" id="571177"/>
    <lineage>
        <taxon>Bacteria</taxon>
        <taxon>Pseudomonadati</taxon>
        <taxon>Thermodesulfobacteriota</taxon>
        <taxon>Desulfobacteria</taxon>
        <taxon>Desulfobacterales</taxon>
        <taxon>Desulfosarcinaceae</taxon>
        <taxon>Desulfosarcina</taxon>
    </lineage>
</organism>
<keyword evidence="9" id="KW-1185">Reference proteome</keyword>
<protein>
    <submittedName>
        <fullName evidence="8">RNA polymerase-associated protein RapA</fullName>
    </submittedName>
</protein>
<dbReference type="InterPro" id="IPR001650">
    <property type="entry name" value="Helicase_C-like"/>
</dbReference>
<dbReference type="Gene3D" id="3.30.360.80">
    <property type="match status" value="1"/>
</dbReference>
<dbReference type="Gene3D" id="3.40.50.300">
    <property type="entry name" value="P-loop containing nucleotide triphosphate hydrolases"/>
    <property type="match status" value="1"/>
</dbReference>
<dbReference type="Pfam" id="PF12137">
    <property type="entry name" value="RapA_C"/>
    <property type="match status" value="1"/>
</dbReference>
<dbReference type="AlphaFoldDB" id="A0A5K7YJQ0"/>
<evidence type="ECO:0000256" key="5">
    <source>
        <dbReference type="ARBA" id="ARBA00023163"/>
    </source>
</evidence>
<evidence type="ECO:0000259" key="6">
    <source>
        <dbReference type="PROSITE" id="PS51192"/>
    </source>
</evidence>
<dbReference type="NCBIfam" id="NF003426">
    <property type="entry name" value="PRK04914.1"/>
    <property type="match status" value="1"/>
</dbReference>
<evidence type="ECO:0000259" key="7">
    <source>
        <dbReference type="PROSITE" id="PS51194"/>
    </source>
</evidence>
<dbReference type="Pfam" id="PF18337">
    <property type="entry name" value="Tudor_RapA"/>
    <property type="match status" value="1"/>
</dbReference>
<evidence type="ECO:0000313" key="9">
    <source>
        <dbReference type="Proteomes" id="UP000427906"/>
    </source>
</evidence>
<dbReference type="InterPro" id="IPR023949">
    <property type="entry name" value="Helicase_RapA"/>
</dbReference>
<evidence type="ECO:0000313" key="8">
    <source>
        <dbReference type="EMBL" id="BBO68733.1"/>
    </source>
</evidence>